<dbReference type="RefSeq" id="WP_105723519.1">
    <property type="nucleotide sequence ID" value="NZ_PVBS01000001.1"/>
</dbReference>
<dbReference type="GO" id="GO:0016779">
    <property type="term" value="F:nucleotidyltransferase activity"/>
    <property type="evidence" value="ECO:0007669"/>
    <property type="project" value="UniProtKB-ARBA"/>
</dbReference>
<keyword evidence="1 3" id="KW-0808">Transferase</keyword>
<name>A0A2S9JTF3_9SPHI</name>
<proteinExistence type="predicted"/>
<protein>
    <submittedName>
        <fullName evidence="3">Transferase</fullName>
    </submittedName>
</protein>
<dbReference type="GO" id="GO:0016746">
    <property type="term" value="F:acyltransferase activity"/>
    <property type="evidence" value="ECO:0007669"/>
    <property type="project" value="UniProtKB-KW"/>
</dbReference>
<gene>
    <name evidence="3" type="ORF">C5749_04885</name>
</gene>
<evidence type="ECO:0000256" key="2">
    <source>
        <dbReference type="ARBA" id="ARBA00023315"/>
    </source>
</evidence>
<dbReference type="Proteomes" id="UP000238642">
    <property type="component" value="Unassembled WGS sequence"/>
</dbReference>
<keyword evidence="2" id="KW-0012">Acyltransferase</keyword>
<comment type="caution">
    <text evidence="3">The sequence shown here is derived from an EMBL/GenBank/DDBJ whole genome shotgun (WGS) entry which is preliminary data.</text>
</comment>
<dbReference type="PANTHER" id="PTHR43584">
    <property type="entry name" value="NUCLEOTIDYL TRANSFERASE"/>
    <property type="match status" value="1"/>
</dbReference>
<dbReference type="SUPFAM" id="SSF51161">
    <property type="entry name" value="Trimeric LpxA-like enzymes"/>
    <property type="match status" value="1"/>
</dbReference>
<reference evidence="3 4" key="1">
    <citation type="submission" date="2018-02" db="EMBL/GenBank/DDBJ databases">
        <title>The draft genome of Sphingobacterium gobiense H7.</title>
        <authorList>
            <person name="Li L."/>
            <person name="Liu L."/>
            <person name="Zhang X."/>
            <person name="Wang T."/>
            <person name="Liang L."/>
        </authorList>
    </citation>
    <scope>NUCLEOTIDE SEQUENCE [LARGE SCALE GENOMIC DNA]</scope>
    <source>
        <strain evidence="3 4">ACCC 05757</strain>
    </source>
</reference>
<evidence type="ECO:0000313" key="3">
    <source>
        <dbReference type="EMBL" id="PRD56577.1"/>
    </source>
</evidence>
<dbReference type="InterPro" id="IPR023917">
    <property type="entry name" value="Bifunctiontional_GlmU_bac-type"/>
</dbReference>
<accession>A0A2S9JTF3</accession>
<organism evidence="3 4">
    <name type="scientific">Sphingobacterium gobiense</name>
    <dbReference type="NCBI Taxonomy" id="1382456"/>
    <lineage>
        <taxon>Bacteria</taxon>
        <taxon>Pseudomonadati</taxon>
        <taxon>Bacteroidota</taxon>
        <taxon>Sphingobacteriia</taxon>
        <taxon>Sphingobacteriales</taxon>
        <taxon>Sphingobacteriaceae</taxon>
        <taxon>Sphingobacterium</taxon>
    </lineage>
</organism>
<sequence length="403" mass="45151">MLLEVVLHDRAPWREHLLPMAFTRPVGAFRLGILTLQEKWQLLLGAPASFYTAMYLQAKFPGPVSTATYLVIRGNLCPSTDLINALSALEEDCILEKDGDWIAYKVKKWLSQPEGSTLKVQNFEGEVHRIQFLEDIYLQNVRQIFFDYSLLTKNRTSETLHTSNVVIGDNLFVGANVRSFGCTFNTLDGPIYIDDDAVLEQGCHLKGPVAIGKGARVKMGACLYPNVSVGPKATVGGEVNNTVMWDNSAKGHDGYLGCAVIGEGCNLGAGTSNSNLQNNWNTIKLYDYRLEDWRKTGYHKVGAFMGDFAMCGINSSITTGAVIGVGAQVSMSNIIPKFVREFSWMTDEKQETYVWDKFEQMLRARSVAKKELLPEVDIRILREIYRLTREAEINTQINNLKKR</sequence>
<dbReference type="InterPro" id="IPR050065">
    <property type="entry name" value="GlmU-like"/>
</dbReference>
<dbReference type="Gene3D" id="2.160.10.10">
    <property type="entry name" value="Hexapeptide repeat proteins"/>
    <property type="match status" value="1"/>
</dbReference>
<dbReference type="AlphaFoldDB" id="A0A2S9JTF3"/>
<keyword evidence="4" id="KW-1185">Reference proteome</keyword>
<dbReference type="EMBL" id="PVBS01000001">
    <property type="protein sequence ID" value="PRD56577.1"/>
    <property type="molecule type" value="Genomic_DNA"/>
</dbReference>
<dbReference type="Pfam" id="PF13562">
    <property type="entry name" value="NTP_transf_4"/>
    <property type="match status" value="1"/>
</dbReference>
<evidence type="ECO:0000256" key="1">
    <source>
        <dbReference type="ARBA" id="ARBA00022679"/>
    </source>
</evidence>
<evidence type="ECO:0000313" key="4">
    <source>
        <dbReference type="Proteomes" id="UP000238642"/>
    </source>
</evidence>
<dbReference type="NCBIfam" id="TIGR03991">
    <property type="entry name" value="alt_bact_glmU"/>
    <property type="match status" value="1"/>
</dbReference>
<dbReference type="InterPro" id="IPR011004">
    <property type="entry name" value="Trimer_LpxA-like_sf"/>
</dbReference>
<dbReference type="OrthoDB" id="9784832at2"/>
<dbReference type="PANTHER" id="PTHR43584:SF8">
    <property type="entry name" value="N-ACETYLMURAMATE ALPHA-1-PHOSPHATE URIDYLYLTRANSFERASE"/>
    <property type="match status" value="1"/>
</dbReference>